<name>A0A8J5KEG3_HOMAM</name>
<feature type="non-terminal residue" evidence="2">
    <location>
        <position position="1"/>
    </location>
</feature>
<evidence type="ECO:0000256" key="1">
    <source>
        <dbReference type="SAM" id="MobiDB-lite"/>
    </source>
</evidence>
<dbReference type="EMBL" id="JAHLQT010020427">
    <property type="protein sequence ID" value="KAG7168249.1"/>
    <property type="molecule type" value="Genomic_DNA"/>
</dbReference>
<protein>
    <submittedName>
        <fullName evidence="2">Uncharacterized protein</fullName>
    </submittedName>
</protein>
<reference evidence="2" key="1">
    <citation type="journal article" date="2021" name="Sci. Adv.">
        <title>The American lobster genome reveals insights on longevity, neural, and immune adaptations.</title>
        <authorList>
            <person name="Polinski J.M."/>
            <person name="Zimin A.V."/>
            <person name="Clark K.F."/>
            <person name="Kohn A.B."/>
            <person name="Sadowski N."/>
            <person name="Timp W."/>
            <person name="Ptitsyn A."/>
            <person name="Khanna P."/>
            <person name="Romanova D.Y."/>
            <person name="Williams P."/>
            <person name="Greenwood S.J."/>
            <person name="Moroz L.L."/>
            <person name="Walt D.R."/>
            <person name="Bodnar A.G."/>
        </authorList>
    </citation>
    <scope>NUCLEOTIDE SEQUENCE</scope>
    <source>
        <strain evidence="2">GMGI-L3</strain>
    </source>
</reference>
<comment type="caution">
    <text evidence="2">The sequence shown here is derived from an EMBL/GenBank/DDBJ whole genome shotgun (WGS) entry which is preliminary data.</text>
</comment>
<accession>A0A8J5KEG3</accession>
<organism evidence="2 3">
    <name type="scientific">Homarus americanus</name>
    <name type="common">American lobster</name>
    <dbReference type="NCBI Taxonomy" id="6706"/>
    <lineage>
        <taxon>Eukaryota</taxon>
        <taxon>Metazoa</taxon>
        <taxon>Ecdysozoa</taxon>
        <taxon>Arthropoda</taxon>
        <taxon>Crustacea</taxon>
        <taxon>Multicrustacea</taxon>
        <taxon>Malacostraca</taxon>
        <taxon>Eumalacostraca</taxon>
        <taxon>Eucarida</taxon>
        <taxon>Decapoda</taxon>
        <taxon>Pleocyemata</taxon>
        <taxon>Astacidea</taxon>
        <taxon>Nephropoidea</taxon>
        <taxon>Nephropidae</taxon>
        <taxon>Homarus</taxon>
    </lineage>
</organism>
<evidence type="ECO:0000313" key="3">
    <source>
        <dbReference type="Proteomes" id="UP000747542"/>
    </source>
</evidence>
<feature type="region of interest" description="Disordered" evidence="1">
    <location>
        <begin position="1"/>
        <end position="95"/>
    </location>
</feature>
<evidence type="ECO:0000313" key="2">
    <source>
        <dbReference type="EMBL" id="KAG7168249.1"/>
    </source>
</evidence>
<proteinExistence type="predicted"/>
<sequence>RSSVNQKGSVPIRKARCQSESSYESERLGANQKGSVPIRKARCQSERLSANQKGSVPIRKARVMDGHPGARLIQSEDSGSFELDEDAEEVLLTPR</sequence>
<gene>
    <name evidence="2" type="ORF">Hamer_G030708</name>
</gene>
<dbReference type="Proteomes" id="UP000747542">
    <property type="component" value="Unassembled WGS sequence"/>
</dbReference>
<keyword evidence="3" id="KW-1185">Reference proteome</keyword>
<dbReference type="AlphaFoldDB" id="A0A8J5KEG3"/>